<evidence type="ECO:0000313" key="3">
    <source>
        <dbReference type="EMBL" id="CAK9441340.1"/>
    </source>
</evidence>
<dbReference type="GeneID" id="92210405"/>
<keyword evidence="2" id="KW-1133">Transmembrane helix</keyword>
<dbReference type="InterPro" id="IPR042432">
    <property type="entry name" value="Coa1_fungi"/>
</dbReference>
<dbReference type="EMBL" id="OZ022410">
    <property type="protein sequence ID" value="CAK9441340.1"/>
    <property type="molecule type" value="Genomic_DNA"/>
</dbReference>
<reference evidence="3 4" key="1">
    <citation type="submission" date="2024-03" db="EMBL/GenBank/DDBJ databases">
        <authorList>
            <person name="Brejova B."/>
        </authorList>
    </citation>
    <scope>NUCLEOTIDE SEQUENCE [LARGE SCALE GENOMIC DNA]</scope>
    <source>
        <strain evidence="3 4">CBS 14171</strain>
    </source>
</reference>
<proteinExistence type="predicted"/>
<dbReference type="Proteomes" id="UP001497383">
    <property type="component" value="Chromosome 6"/>
</dbReference>
<feature type="transmembrane region" description="Helical" evidence="2">
    <location>
        <begin position="91"/>
        <end position="109"/>
    </location>
</feature>
<evidence type="ECO:0000313" key="4">
    <source>
        <dbReference type="Proteomes" id="UP001497383"/>
    </source>
</evidence>
<gene>
    <name evidence="3" type="ORF">LODBEIA_P52090</name>
</gene>
<keyword evidence="4" id="KW-1185">Reference proteome</keyword>
<evidence type="ECO:0000256" key="2">
    <source>
        <dbReference type="SAM" id="Phobius"/>
    </source>
</evidence>
<name>A0ABP0ZUX6_9ASCO</name>
<protein>
    <recommendedName>
        <fullName evidence="5">DUF1783-domain-containing protein</fullName>
    </recommendedName>
</protein>
<feature type="compositionally biased region" description="Polar residues" evidence="1">
    <location>
        <begin position="40"/>
        <end position="57"/>
    </location>
</feature>
<feature type="region of interest" description="Disordered" evidence="1">
    <location>
        <begin position="40"/>
        <end position="62"/>
    </location>
</feature>
<evidence type="ECO:0008006" key="5">
    <source>
        <dbReference type="Google" id="ProtNLM"/>
    </source>
</evidence>
<dbReference type="PANTHER" id="PTHR28523:SF1">
    <property type="entry name" value="CYTOCHROME C OXIDASE ASSEMBLY FACTOR 1"/>
    <property type="match status" value="1"/>
</dbReference>
<keyword evidence="2" id="KW-0472">Membrane</keyword>
<evidence type="ECO:0000256" key="1">
    <source>
        <dbReference type="SAM" id="MobiDB-lite"/>
    </source>
</evidence>
<keyword evidence="2" id="KW-0812">Transmembrane</keyword>
<dbReference type="RefSeq" id="XP_066832147.1">
    <property type="nucleotide sequence ID" value="XM_066975516.1"/>
</dbReference>
<accession>A0ABP0ZUX6</accession>
<dbReference type="InterPro" id="IPR014807">
    <property type="entry name" value="Coa1"/>
</dbReference>
<organism evidence="3 4">
    <name type="scientific">Lodderomyces beijingensis</name>
    <dbReference type="NCBI Taxonomy" id="1775926"/>
    <lineage>
        <taxon>Eukaryota</taxon>
        <taxon>Fungi</taxon>
        <taxon>Dikarya</taxon>
        <taxon>Ascomycota</taxon>
        <taxon>Saccharomycotina</taxon>
        <taxon>Pichiomycetes</taxon>
        <taxon>Debaryomycetaceae</taxon>
        <taxon>Candida/Lodderomyces clade</taxon>
        <taxon>Lodderomyces</taxon>
    </lineage>
</organism>
<dbReference type="PANTHER" id="PTHR28523">
    <property type="entry name" value="CYTOCHROME C OXIDASE ASSEMBLY FACTOR 1"/>
    <property type="match status" value="1"/>
</dbReference>
<sequence>MFSLAKRGLVSQRGLVSKQLLRRMGVSTRLQQKANKSVNTFTSNMSNTSPTSESSRLTRVPPVMQSNGRPQIAVDKELPYPYARRDENRKYFVIFAVGITVACAVIFNYEKSSSPIVGSVLYYLRRSTVGQDALGGDIEFASSWPWIWGTLNTVQGHIDIKFKVKGSEQSGWLILKANRESKRHPFIVDKFLLEVDSKDAKVQYDLMTDPEYEFDL</sequence>
<dbReference type="Pfam" id="PF08695">
    <property type="entry name" value="Coa1"/>
    <property type="match status" value="1"/>
</dbReference>